<accession>A0A224Y6J8</accession>
<dbReference type="AlphaFoldDB" id="A0A224Y6J8"/>
<sequence length="99" mass="10848">MCFSLQGGRFSVNARVTRAANQNQCAQDIATSYLHLAHNEQATKGLNSLKLTAQQTMLQLHNEEMHLAQKCTCNQHSSLPSASIITAMMHVLLAAPPLF</sequence>
<evidence type="ECO:0000313" key="1">
    <source>
        <dbReference type="EMBL" id="MAA13187.1"/>
    </source>
</evidence>
<name>A0A224Y6J8_9ACAR</name>
<dbReference type="EMBL" id="GFPF01002041">
    <property type="protein sequence ID" value="MAA13187.1"/>
    <property type="molecule type" value="Transcribed_RNA"/>
</dbReference>
<reference evidence="1" key="1">
    <citation type="journal article" date="2017" name="Parasit. Vectors">
        <title>Sialotranscriptomics of Rhipicephalus zambeziensis reveals intricate expression profiles of secretory proteins and suggests tight temporal transcriptional regulation during blood-feeding.</title>
        <authorList>
            <person name="de Castro M.H."/>
            <person name="de Klerk D."/>
            <person name="Pienaar R."/>
            <person name="Rees D.J.G."/>
            <person name="Mans B.J."/>
        </authorList>
    </citation>
    <scope>NUCLEOTIDE SEQUENCE</scope>
    <source>
        <tissue evidence="1">Salivary glands</tissue>
    </source>
</reference>
<protein>
    <submittedName>
        <fullName evidence="1">Uncharacterized protein</fullName>
    </submittedName>
</protein>
<proteinExistence type="predicted"/>
<organism evidence="1">
    <name type="scientific">Rhipicephalus zambeziensis</name>
    <dbReference type="NCBI Taxonomy" id="60191"/>
    <lineage>
        <taxon>Eukaryota</taxon>
        <taxon>Metazoa</taxon>
        <taxon>Ecdysozoa</taxon>
        <taxon>Arthropoda</taxon>
        <taxon>Chelicerata</taxon>
        <taxon>Arachnida</taxon>
        <taxon>Acari</taxon>
        <taxon>Parasitiformes</taxon>
        <taxon>Ixodida</taxon>
        <taxon>Ixodoidea</taxon>
        <taxon>Ixodidae</taxon>
        <taxon>Rhipicephalinae</taxon>
        <taxon>Rhipicephalus</taxon>
        <taxon>Rhipicephalus</taxon>
    </lineage>
</organism>